<comment type="catalytic activity">
    <reaction evidence="2">
        <text>a nucleoside 2',3'-cyclic phosphate + H2O = a nucleoside 3'-phosphate + H(+)</text>
        <dbReference type="Rhea" id="RHEA:19621"/>
        <dbReference type="ChEBI" id="CHEBI:15377"/>
        <dbReference type="ChEBI" id="CHEBI:15378"/>
        <dbReference type="ChEBI" id="CHEBI:66949"/>
        <dbReference type="ChEBI" id="CHEBI:66954"/>
        <dbReference type="EC" id="3.1.4.16"/>
    </reaction>
</comment>
<evidence type="ECO:0000256" key="1">
    <source>
        <dbReference type="ARBA" id="ARBA00000527"/>
    </source>
</evidence>
<dbReference type="InterPro" id="IPR008334">
    <property type="entry name" value="5'-Nucleotdase_C"/>
</dbReference>
<keyword evidence="15" id="KW-1185">Reference proteome</keyword>
<gene>
    <name evidence="14" type="primary">cpdC</name>
    <name evidence="14" type="ORF">DNHGIG_27830</name>
</gene>
<dbReference type="GO" id="GO:0030288">
    <property type="term" value="C:outer membrane-bounded periplasmic space"/>
    <property type="evidence" value="ECO:0007669"/>
    <property type="project" value="TreeGrafter"/>
</dbReference>
<keyword evidence="8 11" id="KW-0547">Nucleotide-binding</keyword>
<comment type="subcellular location">
    <subcellularLocation>
        <location evidence="4">Cell envelope</location>
    </subcellularLocation>
</comment>
<sequence length="528" mass="60065">MSADNRFVLTILETSDVHGNILPLNYANNKPMDVGLAKIATLLQKERHKNPYMIVIDNGDLIQGTPLTYYHARIDQQPHNPMVLVLNELAYDAAVLGNHDFNYGLDVLGKAIRESNFPWLSANVVKKGTGEPFFGKPYLVKHFPGDLKVGVLGLTTQYIPIWEHPRHIEGMDFLDAVEAAKRWVKLLREKERVDVVIVSYHGGFERDLETGEPIEELTGENQAYQLCQEVEGIDVLLTGHQHRSIAGKSIHGVTVVQPSSQGRMIGKVTVELRKQPDGWQIVRKDSELLSVKHVVPDPHIVHMVQPYEEKTQLWLDKPIGKVRGDMRIHDPMLVRLRDHAVIEFFNKVQMEYAHVDISATALFDNASPGFSENISMRDIVTNYMYPNTLRVIRIKGKDIKAALEKCASYFAAYSGGKIEMNPEFTTPKPQHYNYDMWEGIEYKINISRPLGERVVLLNYKGKPIEMEQEYDVVMNSYRAGGGGNYRMFKGKPIVRDIPVDVVELIAEYIMERGTIEATVDHNWEVIHD</sequence>
<name>A0AAV4LHF7_9BACL</name>
<dbReference type="GO" id="GO:0046872">
    <property type="term" value="F:metal ion binding"/>
    <property type="evidence" value="ECO:0007669"/>
    <property type="project" value="UniProtKB-KW"/>
</dbReference>
<keyword evidence="7" id="KW-0732">Signal</keyword>
<dbReference type="Proteomes" id="UP001057291">
    <property type="component" value="Unassembled WGS sequence"/>
</dbReference>
<proteinExistence type="inferred from homology"/>
<dbReference type="InterPro" id="IPR004843">
    <property type="entry name" value="Calcineurin-like_PHP"/>
</dbReference>
<evidence type="ECO:0000256" key="3">
    <source>
        <dbReference type="ARBA" id="ARBA00001968"/>
    </source>
</evidence>
<dbReference type="InterPro" id="IPR006179">
    <property type="entry name" value="5_nucleotidase/apyrase"/>
</dbReference>
<organism evidence="14 15">
    <name type="scientific">Collibacillus ludicampi</name>
    <dbReference type="NCBI Taxonomy" id="2771369"/>
    <lineage>
        <taxon>Bacteria</taxon>
        <taxon>Bacillati</taxon>
        <taxon>Bacillota</taxon>
        <taxon>Bacilli</taxon>
        <taxon>Bacillales</taxon>
        <taxon>Alicyclobacillaceae</taxon>
        <taxon>Collibacillus</taxon>
    </lineage>
</organism>
<dbReference type="InterPro" id="IPR006146">
    <property type="entry name" value="5'-Nucleotdase_CS"/>
</dbReference>
<dbReference type="GO" id="GO:0000166">
    <property type="term" value="F:nucleotide binding"/>
    <property type="evidence" value="ECO:0007669"/>
    <property type="project" value="UniProtKB-KW"/>
</dbReference>
<keyword evidence="6" id="KW-0479">Metal-binding</keyword>
<evidence type="ECO:0000256" key="6">
    <source>
        <dbReference type="ARBA" id="ARBA00022723"/>
    </source>
</evidence>
<dbReference type="CDD" id="cd07410">
    <property type="entry name" value="MPP_CpdB_N"/>
    <property type="match status" value="1"/>
</dbReference>
<dbReference type="PROSITE" id="PS00785">
    <property type="entry name" value="5_NUCLEOTIDASE_1"/>
    <property type="match status" value="1"/>
</dbReference>
<evidence type="ECO:0000259" key="13">
    <source>
        <dbReference type="Pfam" id="PF02872"/>
    </source>
</evidence>
<evidence type="ECO:0000256" key="8">
    <source>
        <dbReference type="ARBA" id="ARBA00022741"/>
    </source>
</evidence>
<comment type="catalytic activity">
    <reaction evidence="1">
        <text>a ribonucleoside 3'-phosphate + H2O = a ribonucleoside + phosphate</text>
        <dbReference type="Rhea" id="RHEA:10144"/>
        <dbReference type="ChEBI" id="CHEBI:13197"/>
        <dbReference type="ChEBI" id="CHEBI:15377"/>
        <dbReference type="ChEBI" id="CHEBI:18254"/>
        <dbReference type="ChEBI" id="CHEBI:43474"/>
        <dbReference type="EC" id="3.1.3.6"/>
    </reaction>
</comment>
<accession>A0AAV4LHF7</accession>
<evidence type="ECO:0000259" key="12">
    <source>
        <dbReference type="Pfam" id="PF00149"/>
    </source>
</evidence>
<dbReference type="EMBL" id="BOQE01000001">
    <property type="protein sequence ID" value="GIM47234.1"/>
    <property type="molecule type" value="Genomic_DNA"/>
</dbReference>
<dbReference type="PRINTS" id="PR01607">
    <property type="entry name" value="APYRASEFAMLY"/>
</dbReference>
<dbReference type="InterPro" id="IPR041827">
    <property type="entry name" value="CpdB_N"/>
</dbReference>
<evidence type="ECO:0000256" key="7">
    <source>
        <dbReference type="ARBA" id="ARBA00022729"/>
    </source>
</evidence>
<dbReference type="PANTHER" id="PTHR11575">
    <property type="entry name" value="5'-NUCLEOTIDASE-RELATED"/>
    <property type="match status" value="1"/>
</dbReference>
<evidence type="ECO:0000256" key="11">
    <source>
        <dbReference type="RuleBase" id="RU362119"/>
    </source>
</evidence>
<protein>
    <submittedName>
        <fullName evidence="14">2',3'-cyclic-nucleotide 2'-phosphodiesterase</fullName>
    </submittedName>
</protein>
<evidence type="ECO:0000256" key="5">
    <source>
        <dbReference type="ARBA" id="ARBA00006654"/>
    </source>
</evidence>
<comment type="caution">
    <text evidence="14">The sequence shown here is derived from an EMBL/GenBank/DDBJ whole genome shotgun (WGS) entry which is preliminary data.</text>
</comment>
<dbReference type="SUPFAM" id="SSF56300">
    <property type="entry name" value="Metallo-dependent phosphatases"/>
    <property type="match status" value="1"/>
</dbReference>
<dbReference type="Gene3D" id="3.60.21.10">
    <property type="match status" value="1"/>
</dbReference>
<evidence type="ECO:0000256" key="10">
    <source>
        <dbReference type="ARBA" id="ARBA00023268"/>
    </source>
</evidence>
<reference evidence="14" key="1">
    <citation type="journal article" date="2023" name="Int. J. Syst. Evol. Microbiol.">
        <title>Collibacillus ludicampi gen. nov., sp. nov., a new soil bacterium of the family Alicyclobacillaceae.</title>
        <authorList>
            <person name="Jojima T."/>
            <person name="Ioku Y."/>
            <person name="Fukuta Y."/>
            <person name="Shirasaka N."/>
            <person name="Matsumura Y."/>
            <person name="Mori M."/>
        </authorList>
    </citation>
    <scope>NUCLEOTIDE SEQUENCE</scope>
    <source>
        <strain evidence="14">TP075</strain>
    </source>
</reference>
<dbReference type="SUPFAM" id="SSF55816">
    <property type="entry name" value="5'-nucleotidase (syn. UDP-sugar hydrolase), C-terminal domain"/>
    <property type="match status" value="1"/>
</dbReference>
<feature type="domain" description="Calcineurin-like phosphoesterase" evidence="12">
    <location>
        <begin position="10"/>
        <end position="243"/>
    </location>
</feature>
<evidence type="ECO:0000256" key="2">
    <source>
        <dbReference type="ARBA" id="ARBA00001730"/>
    </source>
</evidence>
<dbReference type="Gene3D" id="3.90.780.10">
    <property type="entry name" value="5'-Nucleotidase, C-terminal domain"/>
    <property type="match status" value="1"/>
</dbReference>
<dbReference type="InterPro" id="IPR036907">
    <property type="entry name" value="5'-Nucleotdase_C_sf"/>
</dbReference>
<evidence type="ECO:0000313" key="15">
    <source>
        <dbReference type="Proteomes" id="UP001057291"/>
    </source>
</evidence>
<evidence type="ECO:0000313" key="14">
    <source>
        <dbReference type="EMBL" id="GIM47234.1"/>
    </source>
</evidence>
<dbReference type="AlphaFoldDB" id="A0AAV4LHF7"/>
<feature type="domain" description="5'-Nucleotidase C-terminal" evidence="13">
    <location>
        <begin position="335"/>
        <end position="489"/>
    </location>
</feature>
<evidence type="ECO:0000256" key="9">
    <source>
        <dbReference type="ARBA" id="ARBA00022801"/>
    </source>
</evidence>
<dbReference type="Pfam" id="PF00149">
    <property type="entry name" value="Metallophos"/>
    <property type="match status" value="1"/>
</dbReference>
<dbReference type="GO" id="GO:0009166">
    <property type="term" value="P:nucleotide catabolic process"/>
    <property type="evidence" value="ECO:0007669"/>
    <property type="project" value="InterPro"/>
</dbReference>
<keyword evidence="9 11" id="KW-0378">Hydrolase</keyword>
<keyword evidence="10" id="KW-0511">Multifunctional enzyme</keyword>
<dbReference type="GO" id="GO:0008663">
    <property type="term" value="F:2',3'-cyclic-nucleotide 2'-phosphodiesterase activity"/>
    <property type="evidence" value="ECO:0007669"/>
    <property type="project" value="UniProtKB-EC"/>
</dbReference>
<dbReference type="RefSeq" id="WP_282200247.1">
    <property type="nucleotide sequence ID" value="NZ_BOQE01000001.1"/>
</dbReference>
<comment type="cofactor">
    <cofactor evidence="3">
        <name>a divalent metal cation</name>
        <dbReference type="ChEBI" id="CHEBI:60240"/>
    </cofactor>
</comment>
<comment type="similarity">
    <text evidence="5 11">Belongs to the 5'-nucleotidase family.</text>
</comment>
<dbReference type="InterPro" id="IPR029052">
    <property type="entry name" value="Metallo-depent_PP-like"/>
</dbReference>
<dbReference type="Pfam" id="PF02872">
    <property type="entry name" value="5_nucleotid_C"/>
    <property type="match status" value="1"/>
</dbReference>
<evidence type="ECO:0000256" key="4">
    <source>
        <dbReference type="ARBA" id="ARBA00004196"/>
    </source>
</evidence>
<dbReference type="PANTHER" id="PTHR11575:SF6">
    <property type="entry name" value="2',3'-CYCLIC-NUCLEOTIDE 2'-PHOSPHODIESTERASE_3'-NUCLEOTIDASE"/>
    <property type="match status" value="1"/>
</dbReference>
<dbReference type="GO" id="GO:0008254">
    <property type="term" value="F:3'-nucleotidase activity"/>
    <property type="evidence" value="ECO:0007669"/>
    <property type="project" value="UniProtKB-EC"/>
</dbReference>